<comment type="caution">
    <text evidence="2">The sequence shown here is derived from an EMBL/GenBank/DDBJ whole genome shotgun (WGS) entry which is preliminary data.</text>
</comment>
<organism evidence="2 3">
    <name type="scientific">Riccia fluitans</name>
    <dbReference type="NCBI Taxonomy" id="41844"/>
    <lineage>
        <taxon>Eukaryota</taxon>
        <taxon>Viridiplantae</taxon>
        <taxon>Streptophyta</taxon>
        <taxon>Embryophyta</taxon>
        <taxon>Marchantiophyta</taxon>
        <taxon>Marchantiopsida</taxon>
        <taxon>Marchantiidae</taxon>
        <taxon>Marchantiales</taxon>
        <taxon>Ricciaceae</taxon>
        <taxon>Riccia</taxon>
    </lineage>
</organism>
<dbReference type="Proteomes" id="UP001605036">
    <property type="component" value="Unassembled WGS sequence"/>
</dbReference>
<dbReference type="EMBL" id="JBHFFA010000007">
    <property type="protein sequence ID" value="KAL2614173.1"/>
    <property type="molecule type" value="Genomic_DNA"/>
</dbReference>
<proteinExistence type="predicted"/>
<sequence length="68" mass="7401">MDTMEGGALVEDNRSSGVGERQGSQPRMRGATETLLPFPGIAQPLECPNFTRLGVSKPKNDLSIKVWE</sequence>
<accession>A0ABD1Y349</accession>
<dbReference type="AlphaFoldDB" id="A0ABD1Y349"/>
<feature type="region of interest" description="Disordered" evidence="1">
    <location>
        <begin position="1"/>
        <end position="29"/>
    </location>
</feature>
<evidence type="ECO:0000313" key="3">
    <source>
        <dbReference type="Proteomes" id="UP001605036"/>
    </source>
</evidence>
<reference evidence="2 3" key="1">
    <citation type="submission" date="2024-09" db="EMBL/GenBank/DDBJ databases">
        <title>Chromosome-scale assembly of Riccia fluitans.</title>
        <authorList>
            <person name="Paukszto L."/>
            <person name="Sawicki J."/>
            <person name="Karawczyk K."/>
            <person name="Piernik-Szablinska J."/>
            <person name="Szczecinska M."/>
            <person name="Mazdziarz M."/>
        </authorList>
    </citation>
    <scope>NUCLEOTIDE SEQUENCE [LARGE SCALE GENOMIC DNA]</scope>
    <source>
        <strain evidence="2">Rf_01</strain>
        <tissue evidence="2">Aerial parts of the thallus</tissue>
    </source>
</reference>
<gene>
    <name evidence="2" type="ORF">R1flu_025865</name>
</gene>
<keyword evidence="3" id="KW-1185">Reference proteome</keyword>
<name>A0ABD1Y349_9MARC</name>
<evidence type="ECO:0000313" key="2">
    <source>
        <dbReference type="EMBL" id="KAL2614173.1"/>
    </source>
</evidence>
<evidence type="ECO:0000256" key="1">
    <source>
        <dbReference type="SAM" id="MobiDB-lite"/>
    </source>
</evidence>
<protein>
    <submittedName>
        <fullName evidence="2">Uncharacterized protein</fullName>
    </submittedName>
</protein>